<proteinExistence type="predicted"/>
<evidence type="ECO:0000313" key="3">
    <source>
        <dbReference type="Proteomes" id="UP001642409"/>
    </source>
</evidence>
<keyword evidence="3" id="KW-1185">Reference proteome</keyword>
<dbReference type="EMBL" id="CAXDID020000285">
    <property type="protein sequence ID" value="CAL6070660.1"/>
    <property type="molecule type" value="Genomic_DNA"/>
</dbReference>
<reference evidence="1" key="1">
    <citation type="submission" date="2023-06" db="EMBL/GenBank/DDBJ databases">
        <authorList>
            <person name="Kurt Z."/>
        </authorList>
    </citation>
    <scope>NUCLEOTIDE SEQUENCE</scope>
</reference>
<evidence type="ECO:0000313" key="2">
    <source>
        <dbReference type="EMBL" id="CAL6070660.1"/>
    </source>
</evidence>
<comment type="caution">
    <text evidence="1">The sequence shown here is derived from an EMBL/GenBank/DDBJ whole genome shotgun (WGS) entry which is preliminary data.</text>
</comment>
<evidence type="ECO:0000313" key="1">
    <source>
        <dbReference type="EMBL" id="CAI9938491.1"/>
    </source>
</evidence>
<sequence length="129" mass="15010">MALAVISRTREYQRNWFQVDFKKLKIYFTIFVCFDRWISGKKAKLLEDFGSELANVNQLGQMNIQVLTGLLEVFETELTCLFTGLYLQDSSGSHLFPYARTHVHQSDMCDYTSNCLYFVQLLCLRVSQA</sequence>
<reference evidence="2 3" key="2">
    <citation type="submission" date="2024-07" db="EMBL/GenBank/DDBJ databases">
        <authorList>
            <person name="Akdeniz Z."/>
        </authorList>
    </citation>
    <scope>NUCLEOTIDE SEQUENCE [LARGE SCALE GENOMIC DNA]</scope>
</reference>
<name>A0AA86PGG1_9EUKA</name>
<protein>
    <submittedName>
        <fullName evidence="2">Hypothetical_protein</fullName>
    </submittedName>
</protein>
<dbReference type="AlphaFoldDB" id="A0AA86PGG1"/>
<dbReference type="Proteomes" id="UP001642409">
    <property type="component" value="Unassembled WGS sequence"/>
</dbReference>
<accession>A0AA86PGG1</accession>
<dbReference type="EMBL" id="CATOUU010000655">
    <property type="protein sequence ID" value="CAI9938491.1"/>
    <property type="molecule type" value="Genomic_DNA"/>
</dbReference>
<organism evidence="1">
    <name type="scientific">Hexamita inflata</name>
    <dbReference type="NCBI Taxonomy" id="28002"/>
    <lineage>
        <taxon>Eukaryota</taxon>
        <taxon>Metamonada</taxon>
        <taxon>Diplomonadida</taxon>
        <taxon>Hexamitidae</taxon>
        <taxon>Hexamitinae</taxon>
        <taxon>Hexamita</taxon>
    </lineage>
</organism>
<gene>
    <name evidence="1" type="ORF">HINF_LOCUS26136</name>
    <name evidence="2" type="ORF">HINF_LOCUS54677</name>
</gene>